<protein>
    <submittedName>
        <fullName evidence="1">Uncharacterized protein</fullName>
    </submittedName>
</protein>
<dbReference type="Proteomes" id="UP000186878">
    <property type="component" value="Unassembled WGS sequence"/>
</dbReference>
<dbReference type="EMBL" id="MSDO01000004">
    <property type="protein sequence ID" value="OLO05246.1"/>
    <property type="molecule type" value="Genomic_DNA"/>
</dbReference>
<evidence type="ECO:0000313" key="1">
    <source>
        <dbReference type="EMBL" id="OLO05246.1"/>
    </source>
</evidence>
<dbReference type="AlphaFoldDB" id="A0A1Q8SV09"/>
<sequence>MKICSRDQRLLIKKKGGAAREGGMAVRAAKQDMPLATLKTRVKKLVDKGMDRERAVEVALLRPIGPQGRPRRT</sequence>
<evidence type="ECO:0000313" key="2">
    <source>
        <dbReference type="Proteomes" id="UP000186878"/>
    </source>
</evidence>
<reference evidence="1 2" key="1">
    <citation type="submission" date="2016-12" db="EMBL/GenBank/DDBJ databases">
        <title>Draft genome sequences of strains Salinicola socius SMB35, Salinicola sp. MH3R3-1 and Chromohalobacter sp. SMB17 from the Verkhnekamsk potash mining region of Russia.</title>
        <authorList>
            <person name="Mavrodi D.V."/>
            <person name="Olsson B.E."/>
            <person name="Korsakova E.S."/>
            <person name="Pyankova A."/>
            <person name="Mavrodi O.V."/>
            <person name="Plotnikova E.G."/>
        </authorList>
    </citation>
    <scope>NUCLEOTIDE SEQUENCE [LARGE SCALE GENOMIC DNA]</scope>
    <source>
        <strain evidence="1 2">SMB35</strain>
    </source>
</reference>
<accession>A0A1Q8SV09</accession>
<organism evidence="1 2">
    <name type="scientific">Salinicola socius</name>
    <dbReference type="NCBI Taxonomy" id="404433"/>
    <lineage>
        <taxon>Bacteria</taxon>
        <taxon>Pseudomonadati</taxon>
        <taxon>Pseudomonadota</taxon>
        <taxon>Gammaproteobacteria</taxon>
        <taxon>Oceanospirillales</taxon>
        <taxon>Halomonadaceae</taxon>
        <taxon>Salinicola</taxon>
    </lineage>
</organism>
<proteinExistence type="predicted"/>
<keyword evidence="2" id="KW-1185">Reference proteome</keyword>
<name>A0A1Q8SV09_9GAMM</name>
<comment type="caution">
    <text evidence="1">The sequence shown here is derived from an EMBL/GenBank/DDBJ whole genome shotgun (WGS) entry which is preliminary data.</text>
</comment>
<gene>
    <name evidence="1" type="ORF">BTW07_04245</name>
</gene>